<evidence type="ECO:0000313" key="4">
    <source>
        <dbReference type="Proteomes" id="UP000437748"/>
    </source>
</evidence>
<dbReference type="Pfam" id="PF13309">
    <property type="entry name" value="HTH_22"/>
    <property type="match status" value="1"/>
</dbReference>
<dbReference type="PANTHER" id="PTHR35568:SF1">
    <property type="entry name" value="TRANSCRIPTIONAL REGULATOR DAUR"/>
    <property type="match status" value="1"/>
</dbReference>
<protein>
    <recommendedName>
        <fullName evidence="5">Transcriptional regulator</fullName>
    </recommendedName>
</protein>
<reference evidence="3 4" key="1">
    <citation type="submission" date="2019-10" db="EMBL/GenBank/DDBJ databases">
        <title>New species of Slilvanegrellaceae.</title>
        <authorList>
            <person name="Pitt A."/>
            <person name="Hahn M.W."/>
        </authorList>
    </citation>
    <scope>NUCLEOTIDE SEQUENCE [LARGE SCALE GENOMIC DNA]</scope>
    <source>
        <strain evidence="3 4">SP-Ram-0.45-NSY-1</strain>
    </source>
</reference>
<feature type="domain" description="YheO-like" evidence="1">
    <location>
        <begin position="3"/>
        <end position="106"/>
    </location>
</feature>
<evidence type="ECO:0000313" key="3">
    <source>
        <dbReference type="EMBL" id="KAB8040372.1"/>
    </source>
</evidence>
<dbReference type="InterPro" id="IPR013559">
    <property type="entry name" value="YheO"/>
</dbReference>
<organism evidence="3 4">
    <name type="scientific">Silvanigrella paludirubra</name>
    <dbReference type="NCBI Taxonomy" id="2499159"/>
    <lineage>
        <taxon>Bacteria</taxon>
        <taxon>Pseudomonadati</taxon>
        <taxon>Bdellovibrionota</taxon>
        <taxon>Oligoflexia</taxon>
        <taxon>Silvanigrellales</taxon>
        <taxon>Silvanigrellaceae</taxon>
        <taxon>Silvanigrella</taxon>
    </lineage>
</organism>
<gene>
    <name evidence="3" type="ORF">GCL60_00205</name>
</gene>
<accession>A0A6N6VYU3</accession>
<evidence type="ECO:0000259" key="1">
    <source>
        <dbReference type="Pfam" id="PF08348"/>
    </source>
</evidence>
<proteinExistence type="predicted"/>
<keyword evidence="4" id="KW-1185">Reference proteome</keyword>
<dbReference type="AlphaFoldDB" id="A0A6N6VYU3"/>
<dbReference type="PANTHER" id="PTHR35568">
    <property type="entry name" value="TRANSCRIPTIONAL REGULATOR DAUR"/>
    <property type="match status" value="1"/>
</dbReference>
<name>A0A6N6VYU3_9BACT</name>
<comment type="caution">
    <text evidence="3">The sequence shown here is derived from an EMBL/GenBank/DDBJ whole genome shotgun (WGS) entry which is preliminary data.</text>
</comment>
<evidence type="ECO:0000259" key="2">
    <source>
        <dbReference type="Pfam" id="PF13309"/>
    </source>
</evidence>
<sequence length="198" mass="23207">MIQQYLNIAKALEQLFYPQLEVVIHDIKQKKVVYIGNNFSNRELGDDSVLDDISFEKSKKIIGPYEKINYDGKILKSISIVLEEKNEKKYLMCLNFDISVLNQLSNFIEIFIGKSEYDRSASFIFKDDWREKINIYINNNLKEKGKIIDNINKEEKKELIIDLQNKGAFNGKNSKDYVAKILKISRATVYNYLNEKDE</sequence>
<dbReference type="EMBL" id="WFLM01000001">
    <property type="protein sequence ID" value="KAB8040372.1"/>
    <property type="molecule type" value="Genomic_DNA"/>
</dbReference>
<dbReference type="InterPro" id="IPR039445">
    <property type="entry name" value="DauR-like_HTH"/>
</dbReference>
<feature type="domain" description="Transcriptional regulator DauR-like HTH" evidence="2">
    <location>
        <begin position="133"/>
        <end position="194"/>
    </location>
</feature>
<dbReference type="OrthoDB" id="9796595at2"/>
<dbReference type="InterPro" id="IPR039446">
    <property type="entry name" value="DauR-like"/>
</dbReference>
<evidence type="ECO:0008006" key="5">
    <source>
        <dbReference type="Google" id="ProtNLM"/>
    </source>
</evidence>
<dbReference type="Proteomes" id="UP000437748">
    <property type="component" value="Unassembled WGS sequence"/>
</dbReference>
<dbReference type="RefSeq" id="WP_153417886.1">
    <property type="nucleotide sequence ID" value="NZ_WFLM01000001.1"/>
</dbReference>
<dbReference type="Pfam" id="PF08348">
    <property type="entry name" value="PAS_6"/>
    <property type="match status" value="1"/>
</dbReference>